<sequence length="214" mass="22517">MDAALKAALAQPAPTLFGAIKIEFPDYTLRLLDGSAQLQIGGEIYVGMDPTFGTLASISELSEELDDSAPEVTIGLFPPDLSATAELAHPEMQGSIVTVMVGAVDTLSGAVIGTPEILFLGEIDVPTIEVDGEGKRTLSYTVVSVFERLFETEEGQRASNGFHQSIYPGELGLEFMTGTDVNLYWGVKPPAGQTARGWSAAGAAIAAGNAVQRR</sequence>
<evidence type="ECO:0000313" key="2">
    <source>
        <dbReference type="Proteomes" id="UP001597203"/>
    </source>
</evidence>
<dbReference type="Proteomes" id="UP001597203">
    <property type="component" value="Unassembled WGS sequence"/>
</dbReference>
<keyword evidence="2" id="KW-1185">Reference proteome</keyword>
<comment type="caution">
    <text evidence="1">The sequence shown here is derived from an EMBL/GenBank/DDBJ whole genome shotgun (WGS) entry which is preliminary data.</text>
</comment>
<evidence type="ECO:0000313" key="1">
    <source>
        <dbReference type="EMBL" id="MFD1103722.1"/>
    </source>
</evidence>
<accession>A0ABW3NWC1</accession>
<proteinExistence type="predicted"/>
<dbReference type="EMBL" id="JBHTLS010000009">
    <property type="protein sequence ID" value="MFD1103722.1"/>
    <property type="molecule type" value="Genomic_DNA"/>
</dbReference>
<protein>
    <recommendedName>
        <fullName evidence="3">DUF2163 domain-containing protein</fullName>
    </recommendedName>
</protein>
<evidence type="ECO:0008006" key="3">
    <source>
        <dbReference type="Google" id="ProtNLM"/>
    </source>
</evidence>
<dbReference type="RefSeq" id="WP_380908753.1">
    <property type="nucleotide sequence ID" value="NZ_JBHTLS010000009.1"/>
</dbReference>
<gene>
    <name evidence="1" type="ORF">ACFQ24_02155</name>
</gene>
<name>A0ABW3NWC1_9SPHN</name>
<reference evidence="2" key="1">
    <citation type="journal article" date="2019" name="Int. J. Syst. Evol. Microbiol.">
        <title>The Global Catalogue of Microorganisms (GCM) 10K type strain sequencing project: providing services to taxonomists for standard genome sequencing and annotation.</title>
        <authorList>
            <consortium name="The Broad Institute Genomics Platform"/>
            <consortium name="The Broad Institute Genome Sequencing Center for Infectious Disease"/>
            <person name="Wu L."/>
            <person name="Ma J."/>
        </authorList>
    </citation>
    <scope>NUCLEOTIDE SEQUENCE [LARGE SCALE GENOMIC DNA]</scope>
    <source>
        <strain evidence="2">CCUG 54329</strain>
    </source>
</reference>
<organism evidence="1 2">
    <name type="scientific">Sphingobium olei</name>
    <dbReference type="NCBI Taxonomy" id="420955"/>
    <lineage>
        <taxon>Bacteria</taxon>
        <taxon>Pseudomonadati</taxon>
        <taxon>Pseudomonadota</taxon>
        <taxon>Alphaproteobacteria</taxon>
        <taxon>Sphingomonadales</taxon>
        <taxon>Sphingomonadaceae</taxon>
        <taxon>Sphingobium</taxon>
    </lineage>
</organism>